<comment type="caution">
    <text evidence="2">The sequence shown here is derived from an EMBL/GenBank/DDBJ whole genome shotgun (WGS) entry which is preliminary data.</text>
</comment>
<proteinExistence type="predicted"/>
<reference evidence="2 3" key="1">
    <citation type="submission" date="2020-08" db="EMBL/GenBank/DDBJ databases">
        <title>Genomic Encyclopedia of Type Strains, Phase IV (KMG-IV): sequencing the most valuable type-strain genomes for metagenomic binning, comparative biology and taxonomic classification.</title>
        <authorList>
            <person name="Goeker M."/>
        </authorList>
    </citation>
    <scope>NUCLEOTIDE SEQUENCE [LARGE SCALE GENOMIC DNA]</scope>
    <source>
        <strain evidence="2 3">DSM 105721</strain>
    </source>
</reference>
<evidence type="ECO:0000313" key="2">
    <source>
        <dbReference type="EMBL" id="MBB4027062.1"/>
    </source>
</evidence>
<organism evidence="2 3">
    <name type="scientific">Butyricimonas faecihominis</name>
    <dbReference type="NCBI Taxonomy" id="1472416"/>
    <lineage>
        <taxon>Bacteria</taxon>
        <taxon>Pseudomonadati</taxon>
        <taxon>Bacteroidota</taxon>
        <taxon>Bacteroidia</taxon>
        <taxon>Bacteroidales</taxon>
        <taxon>Odoribacteraceae</taxon>
        <taxon>Butyricimonas</taxon>
    </lineage>
</organism>
<dbReference type="EMBL" id="JACIES010000007">
    <property type="protein sequence ID" value="MBB4027062.1"/>
    <property type="molecule type" value="Genomic_DNA"/>
</dbReference>
<dbReference type="GeneID" id="93102127"/>
<name>A0A7W6MZE6_9BACT</name>
<evidence type="ECO:0008006" key="4">
    <source>
        <dbReference type="Google" id="ProtNLM"/>
    </source>
</evidence>
<keyword evidence="1" id="KW-0732">Signal</keyword>
<keyword evidence="3" id="KW-1185">Reference proteome</keyword>
<protein>
    <recommendedName>
        <fullName evidence="4">DUF4959 domain-containing protein</fullName>
    </recommendedName>
</protein>
<accession>A0A7W6MZE6</accession>
<dbReference type="AlphaFoldDB" id="A0A7W6MZE6"/>
<dbReference type="RefSeq" id="WP_124315689.1">
    <property type="nucleotide sequence ID" value="NZ_AP028155.1"/>
</dbReference>
<gene>
    <name evidence="2" type="ORF">GGR14_002865</name>
</gene>
<sequence length="421" mass="47063">MKSYLLLLFSIIFTLTCSSCDDDDDNEDKNITPHGIVILNPQILIDNESNCEIIFRVNPSNYEVSPGSIALDCVQSNTIGRGVSVTPPENFELVSVQALVDEEEKIHEGEWVATVKVKDGLPFAELTRIFLVLNYNIEKNQVVSITSSNYAEITTIPAISEKMVSFSNPTVQSYKSPVNGEVLSSRIHVTPNPLNETTNINYDLSLIQNMEVVLKGEFADYFQVSKMQDDYGLAFDITPILSNFDAYFNEHTDINSIPTTAEVTLTDIFGNTLVHNVDVSFFRNIQIIPVTEGLTYNRADFEGPDLVPEVIVDMSEYLPKIGITQEFLAEHPNRAFSIVCTGYMPDGQEGNYGFGFAGHSITDDETYMKTGKFQATLDVLFDPEHSLSGSYYAVIRFFIVDPITRDTIICADIRQEIKLVD</sequence>
<feature type="chain" id="PRO_5031422765" description="DUF4959 domain-containing protein" evidence="1">
    <location>
        <begin position="20"/>
        <end position="421"/>
    </location>
</feature>
<feature type="signal peptide" evidence="1">
    <location>
        <begin position="1"/>
        <end position="19"/>
    </location>
</feature>
<dbReference type="Proteomes" id="UP000546007">
    <property type="component" value="Unassembled WGS sequence"/>
</dbReference>
<evidence type="ECO:0000313" key="3">
    <source>
        <dbReference type="Proteomes" id="UP000546007"/>
    </source>
</evidence>
<evidence type="ECO:0000256" key="1">
    <source>
        <dbReference type="SAM" id="SignalP"/>
    </source>
</evidence>